<protein>
    <recommendedName>
        <fullName evidence="1 5">Phosphoinositide phospholipase C</fullName>
        <ecNumber evidence="1 5">3.1.4.11</ecNumber>
    </recommendedName>
</protein>
<evidence type="ECO:0000256" key="4">
    <source>
        <dbReference type="ARBA" id="ARBA00023098"/>
    </source>
</evidence>
<dbReference type="CDD" id="cd08558">
    <property type="entry name" value="PI-PLCc_eukaryota"/>
    <property type="match status" value="1"/>
</dbReference>
<keyword evidence="2 5" id="KW-0378">Hydrolase</keyword>
<dbReference type="GO" id="GO:0051209">
    <property type="term" value="P:release of sequestered calcium ion into cytosol"/>
    <property type="evidence" value="ECO:0007669"/>
    <property type="project" value="TreeGrafter"/>
</dbReference>
<gene>
    <name evidence="8" type="primary">PLC-2</name>
    <name evidence="8" type="ORF">KIN20_000280</name>
</gene>
<dbReference type="PROSITE" id="PS50008">
    <property type="entry name" value="PIPLC_Y_DOMAIN"/>
    <property type="match status" value="1"/>
</dbReference>
<dbReference type="InterPro" id="IPR001711">
    <property type="entry name" value="PLipase_C_Pinositol-sp_Y"/>
</dbReference>
<dbReference type="AlphaFoldDB" id="A0AAD5MKE9"/>
<organism evidence="8 9">
    <name type="scientific">Parelaphostrongylus tenuis</name>
    <name type="common">Meningeal worm</name>
    <dbReference type="NCBI Taxonomy" id="148309"/>
    <lineage>
        <taxon>Eukaryota</taxon>
        <taxon>Metazoa</taxon>
        <taxon>Ecdysozoa</taxon>
        <taxon>Nematoda</taxon>
        <taxon>Chromadorea</taxon>
        <taxon>Rhabditida</taxon>
        <taxon>Rhabditina</taxon>
        <taxon>Rhabditomorpha</taxon>
        <taxon>Strongyloidea</taxon>
        <taxon>Metastrongylidae</taxon>
        <taxon>Parelaphostrongylus</taxon>
    </lineage>
</organism>
<dbReference type="SMART" id="SM00148">
    <property type="entry name" value="PLCXc"/>
    <property type="match status" value="1"/>
</dbReference>
<reference evidence="8" key="1">
    <citation type="submission" date="2021-06" db="EMBL/GenBank/DDBJ databases">
        <title>Parelaphostrongylus tenuis whole genome reference sequence.</title>
        <authorList>
            <person name="Garwood T.J."/>
            <person name="Larsen P.A."/>
            <person name="Fountain-Jones N.M."/>
            <person name="Garbe J.R."/>
            <person name="Macchietto M.G."/>
            <person name="Kania S.A."/>
            <person name="Gerhold R.W."/>
            <person name="Richards J.E."/>
            <person name="Wolf T.M."/>
        </authorList>
    </citation>
    <scope>NUCLEOTIDE SEQUENCE</scope>
    <source>
        <strain evidence="8">MNPRO001-30</strain>
        <tissue evidence="8">Meninges</tissue>
    </source>
</reference>
<dbReference type="GO" id="GO:0046488">
    <property type="term" value="P:phosphatidylinositol metabolic process"/>
    <property type="evidence" value="ECO:0007669"/>
    <property type="project" value="TreeGrafter"/>
</dbReference>
<dbReference type="PANTHER" id="PTHR10336">
    <property type="entry name" value="PHOSPHOINOSITIDE-SPECIFIC PHOSPHOLIPASE C FAMILY PROTEIN"/>
    <property type="match status" value="1"/>
</dbReference>
<comment type="catalytic activity">
    <reaction evidence="5">
        <text>a 1,2-diacyl-sn-glycero-3-phospho-(1D-myo-inositol-4,5-bisphosphate) + H2O = 1D-myo-inositol 1,4,5-trisphosphate + a 1,2-diacyl-sn-glycerol + H(+)</text>
        <dbReference type="Rhea" id="RHEA:33179"/>
        <dbReference type="ChEBI" id="CHEBI:15377"/>
        <dbReference type="ChEBI" id="CHEBI:15378"/>
        <dbReference type="ChEBI" id="CHEBI:17815"/>
        <dbReference type="ChEBI" id="CHEBI:58456"/>
        <dbReference type="ChEBI" id="CHEBI:203600"/>
        <dbReference type="EC" id="3.1.4.11"/>
    </reaction>
</comment>
<dbReference type="GO" id="GO:0016042">
    <property type="term" value="P:lipid catabolic process"/>
    <property type="evidence" value="ECO:0007669"/>
    <property type="project" value="UniProtKB-KW"/>
</dbReference>
<dbReference type="Pfam" id="PF00388">
    <property type="entry name" value="PI-PLC-X"/>
    <property type="match status" value="1"/>
</dbReference>
<dbReference type="PANTHER" id="PTHR10336:SF36">
    <property type="entry name" value="1-PHOSPHATIDYLINOSITOL 4,5-BISPHOSPHATE PHOSPHODIESTERASE BETA-4"/>
    <property type="match status" value="1"/>
</dbReference>
<evidence type="ECO:0000259" key="7">
    <source>
        <dbReference type="PROSITE" id="PS50008"/>
    </source>
</evidence>
<evidence type="ECO:0000256" key="2">
    <source>
        <dbReference type="ARBA" id="ARBA00022801"/>
    </source>
</evidence>
<dbReference type="InterPro" id="IPR035892">
    <property type="entry name" value="C2_domain_sf"/>
</dbReference>
<evidence type="ECO:0000313" key="9">
    <source>
        <dbReference type="Proteomes" id="UP001196413"/>
    </source>
</evidence>
<dbReference type="InterPro" id="IPR001192">
    <property type="entry name" value="PI-PLC_fam"/>
</dbReference>
<dbReference type="Gene3D" id="1.10.238.10">
    <property type="entry name" value="EF-hand"/>
    <property type="match status" value="1"/>
</dbReference>
<dbReference type="PRINTS" id="PR00390">
    <property type="entry name" value="PHPHLIPASEC"/>
</dbReference>
<dbReference type="GO" id="GO:0048015">
    <property type="term" value="P:phosphatidylinositol-mediated signaling"/>
    <property type="evidence" value="ECO:0007669"/>
    <property type="project" value="TreeGrafter"/>
</dbReference>
<evidence type="ECO:0000256" key="5">
    <source>
        <dbReference type="RuleBase" id="RU361133"/>
    </source>
</evidence>
<sequence>MSDRNLVETILSMGEARGLKSVFEELCDIGKNSISRKKFLRMLQTFQRDPRLNESLYPPVSETAMEILLKKIDCPPGDDISFTTFVHYLWSDYCIDSPNITQDQVADTMHEPLPHYFINSSHNTYCSGLQVKGAQLFPSSSHKEAIADVEICVELDCWDGSDGPVVTHGPSAVMRMNEIPLKTVCLAIDQCAFKTSPYPVILSIENHLCQQQQKEMVQIFREVFGSKLLVDPLENHPLVEDHPLPSPHTLKYKILIKAKKVKSAKPQRKLQTSEDNAAETSVDSLDQMDATQKANDLLINAEELELLTEDVRRRQLCPLREQLTSSDLSRIVNYLTADKVPHTWNVERRLYLMCSLSEDASMKVYKDPAQRQANNLIKHTSKRLVRVFPSNMRITSDNFLPHLHWMMGVQIVALNFQTNSLELLVNHAMFEQTAQCGYVKKPDCLCDASLDFDIYSDEVPQRMPVTLKVKPVFYDVQGEDEKRNKFLKYWDPQSEENSDHFFTFLPTVDESPESPSYFVTVDLLDLPPYDRISGFRAFSINTSGVHTYFHPKQTLFEKIILSETAFLQIGVWRRSTSGNSVPLAYRVLSVNKLHNGYRHLILRSLGNQNLGPVSLFVYFDVFYHVLKTQIAAHSALMNPFSCVEKEESFSTVLRNPLVRQDEVEEEDDDYRQAIVGTTRKSREDITAPSPPLSPVGDPFGRKISRAFNRVRKIFDK</sequence>
<dbReference type="SUPFAM" id="SSF51695">
    <property type="entry name" value="PLC-like phosphodiesterases"/>
    <property type="match status" value="1"/>
</dbReference>
<dbReference type="Pfam" id="PF00387">
    <property type="entry name" value="PI-PLC-Y"/>
    <property type="match status" value="1"/>
</dbReference>
<evidence type="ECO:0000256" key="3">
    <source>
        <dbReference type="ARBA" id="ARBA00022963"/>
    </source>
</evidence>
<dbReference type="Gene3D" id="3.20.20.190">
    <property type="entry name" value="Phosphatidylinositol (PI) phosphodiesterase"/>
    <property type="match status" value="1"/>
</dbReference>
<dbReference type="PROSITE" id="PS50007">
    <property type="entry name" value="PIPLC_X_DOMAIN"/>
    <property type="match status" value="1"/>
</dbReference>
<dbReference type="SMART" id="SM00149">
    <property type="entry name" value="PLCYc"/>
    <property type="match status" value="1"/>
</dbReference>
<accession>A0AAD5MKE9</accession>
<evidence type="ECO:0000256" key="1">
    <source>
        <dbReference type="ARBA" id="ARBA00012368"/>
    </source>
</evidence>
<dbReference type="InterPro" id="IPR011992">
    <property type="entry name" value="EF-hand-dom_pair"/>
</dbReference>
<dbReference type="Proteomes" id="UP001196413">
    <property type="component" value="Unassembled WGS sequence"/>
</dbReference>
<dbReference type="Gene3D" id="2.60.40.150">
    <property type="entry name" value="C2 domain"/>
    <property type="match status" value="1"/>
</dbReference>
<comment type="caution">
    <text evidence="8">The sequence shown here is derived from an EMBL/GenBank/DDBJ whole genome shotgun (WGS) entry which is preliminary data.</text>
</comment>
<feature type="region of interest" description="Disordered" evidence="6">
    <location>
        <begin position="679"/>
        <end position="700"/>
    </location>
</feature>
<dbReference type="EC" id="3.1.4.11" evidence="1 5"/>
<dbReference type="SUPFAM" id="SSF47473">
    <property type="entry name" value="EF-hand"/>
    <property type="match status" value="1"/>
</dbReference>
<evidence type="ECO:0000313" key="8">
    <source>
        <dbReference type="EMBL" id="KAJ1345689.1"/>
    </source>
</evidence>
<keyword evidence="4 5" id="KW-0443">Lipid metabolism</keyword>
<dbReference type="InterPro" id="IPR000909">
    <property type="entry name" value="PLipase_C_PInositol-sp_X_dom"/>
</dbReference>
<dbReference type="EMBL" id="JAHQIW010000051">
    <property type="protein sequence ID" value="KAJ1345689.1"/>
    <property type="molecule type" value="Genomic_DNA"/>
</dbReference>
<dbReference type="InterPro" id="IPR017946">
    <property type="entry name" value="PLC-like_Pdiesterase_TIM-brl"/>
</dbReference>
<proteinExistence type="predicted"/>
<keyword evidence="3 5" id="KW-0442">Lipid degradation</keyword>
<dbReference type="GO" id="GO:0004435">
    <property type="term" value="F:phosphatidylinositol-4,5-bisphosphate phospholipase C activity"/>
    <property type="evidence" value="ECO:0007669"/>
    <property type="project" value="UniProtKB-EC"/>
</dbReference>
<evidence type="ECO:0000256" key="6">
    <source>
        <dbReference type="SAM" id="MobiDB-lite"/>
    </source>
</evidence>
<keyword evidence="9" id="KW-1185">Reference proteome</keyword>
<name>A0AAD5MKE9_PARTN</name>
<feature type="domain" description="PI-PLC Y-box" evidence="7">
    <location>
        <begin position="328"/>
        <end position="445"/>
    </location>
</feature>